<evidence type="ECO:0000313" key="4">
    <source>
        <dbReference type="Proteomes" id="UP000274922"/>
    </source>
</evidence>
<feature type="compositionally biased region" description="Basic and acidic residues" evidence="1">
    <location>
        <begin position="129"/>
        <end position="149"/>
    </location>
</feature>
<gene>
    <name evidence="3" type="ORF">CXG81DRAFT_20149</name>
</gene>
<feature type="region of interest" description="Disordered" evidence="1">
    <location>
        <begin position="190"/>
        <end position="223"/>
    </location>
</feature>
<keyword evidence="4" id="KW-1185">Reference proteome</keyword>
<sequence length="274" mass="28239">MAGPVMRVVLVTLLLVNAALMAAAAPARHVLRKAALHAAYPTSLDPASASATAATSELAEAPVDAFMSGTPSTLTDAATQRFQTPALELRPGASSASAPWNGASVSKQPRHDFPSVLAGAGVVRDIKKHTDRDDHDHGHNHDHDLDHRRPADRRHHTLGTAASRAAAPTRPAAPVAGADVGEIIVVDSTAAPTGSSSSPPAAAKPSSASSTPVGWPSALPDHSHANLRPMASVIVASQQIPEDALPAAALPASVQQDPAVDAEYEMHRSPYYTS</sequence>
<accession>A0A4P9X436</accession>
<dbReference type="Proteomes" id="UP000274922">
    <property type="component" value="Unassembled WGS sequence"/>
</dbReference>
<protein>
    <submittedName>
        <fullName evidence="3">Uncharacterized protein</fullName>
    </submittedName>
</protein>
<keyword evidence="2" id="KW-0732">Signal</keyword>
<feature type="signal peptide" evidence="2">
    <location>
        <begin position="1"/>
        <end position="24"/>
    </location>
</feature>
<proteinExistence type="predicted"/>
<organism evidence="3 4">
    <name type="scientific">Caulochytrium protostelioides</name>
    <dbReference type="NCBI Taxonomy" id="1555241"/>
    <lineage>
        <taxon>Eukaryota</taxon>
        <taxon>Fungi</taxon>
        <taxon>Fungi incertae sedis</taxon>
        <taxon>Chytridiomycota</taxon>
        <taxon>Chytridiomycota incertae sedis</taxon>
        <taxon>Chytridiomycetes</taxon>
        <taxon>Caulochytriales</taxon>
        <taxon>Caulochytriaceae</taxon>
        <taxon>Caulochytrium</taxon>
    </lineage>
</organism>
<feature type="region of interest" description="Disordered" evidence="1">
    <location>
        <begin position="129"/>
        <end position="151"/>
    </location>
</feature>
<evidence type="ECO:0000313" key="3">
    <source>
        <dbReference type="EMBL" id="RKO99826.1"/>
    </source>
</evidence>
<dbReference type="AlphaFoldDB" id="A0A4P9X436"/>
<feature type="compositionally biased region" description="Low complexity" evidence="1">
    <location>
        <begin position="190"/>
        <end position="212"/>
    </location>
</feature>
<feature type="region of interest" description="Disordered" evidence="1">
    <location>
        <begin position="89"/>
        <end position="115"/>
    </location>
</feature>
<reference evidence="4" key="1">
    <citation type="journal article" date="2018" name="Nat. Microbiol.">
        <title>Leveraging single-cell genomics to expand the fungal tree of life.</title>
        <authorList>
            <person name="Ahrendt S.R."/>
            <person name="Quandt C.A."/>
            <person name="Ciobanu D."/>
            <person name="Clum A."/>
            <person name="Salamov A."/>
            <person name="Andreopoulos B."/>
            <person name="Cheng J.F."/>
            <person name="Woyke T."/>
            <person name="Pelin A."/>
            <person name="Henrissat B."/>
            <person name="Reynolds N.K."/>
            <person name="Benny G.L."/>
            <person name="Smith M.E."/>
            <person name="James T.Y."/>
            <person name="Grigoriev I.V."/>
        </authorList>
    </citation>
    <scope>NUCLEOTIDE SEQUENCE [LARGE SCALE GENOMIC DNA]</scope>
    <source>
        <strain evidence="4">ATCC 52028</strain>
    </source>
</reference>
<feature type="compositionally biased region" description="Polar residues" evidence="1">
    <location>
        <begin position="94"/>
        <end position="107"/>
    </location>
</feature>
<dbReference type="EMBL" id="ML014254">
    <property type="protein sequence ID" value="RKO99826.1"/>
    <property type="molecule type" value="Genomic_DNA"/>
</dbReference>
<feature type="chain" id="PRO_5020259020" evidence="2">
    <location>
        <begin position="25"/>
        <end position="274"/>
    </location>
</feature>
<evidence type="ECO:0000256" key="2">
    <source>
        <dbReference type="SAM" id="SignalP"/>
    </source>
</evidence>
<name>A0A4P9X436_9FUNG</name>
<evidence type="ECO:0000256" key="1">
    <source>
        <dbReference type="SAM" id="MobiDB-lite"/>
    </source>
</evidence>